<protein>
    <submittedName>
        <fullName evidence="1">Uncharacterized protein</fullName>
    </submittedName>
</protein>
<name>A0A5B7FBQ4_PORTR</name>
<proteinExistence type="predicted"/>
<reference evidence="1 2" key="1">
    <citation type="submission" date="2019-05" db="EMBL/GenBank/DDBJ databases">
        <title>Another draft genome of Portunus trituberculatus and its Hox gene families provides insights of decapod evolution.</title>
        <authorList>
            <person name="Jeong J.-H."/>
            <person name="Song I."/>
            <person name="Kim S."/>
            <person name="Choi T."/>
            <person name="Kim D."/>
            <person name="Ryu S."/>
            <person name="Kim W."/>
        </authorList>
    </citation>
    <scope>NUCLEOTIDE SEQUENCE [LARGE SCALE GENOMIC DNA]</scope>
    <source>
        <tissue evidence="1">Muscle</tissue>
    </source>
</reference>
<evidence type="ECO:0000313" key="1">
    <source>
        <dbReference type="EMBL" id="MPC42997.1"/>
    </source>
</evidence>
<evidence type="ECO:0000313" key="2">
    <source>
        <dbReference type="Proteomes" id="UP000324222"/>
    </source>
</evidence>
<gene>
    <name evidence="1" type="ORF">E2C01_036632</name>
</gene>
<organism evidence="1 2">
    <name type="scientific">Portunus trituberculatus</name>
    <name type="common">Swimming crab</name>
    <name type="synonym">Neptunus trituberculatus</name>
    <dbReference type="NCBI Taxonomy" id="210409"/>
    <lineage>
        <taxon>Eukaryota</taxon>
        <taxon>Metazoa</taxon>
        <taxon>Ecdysozoa</taxon>
        <taxon>Arthropoda</taxon>
        <taxon>Crustacea</taxon>
        <taxon>Multicrustacea</taxon>
        <taxon>Malacostraca</taxon>
        <taxon>Eumalacostraca</taxon>
        <taxon>Eucarida</taxon>
        <taxon>Decapoda</taxon>
        <taxon>Pleocyemata</taxon>
        <taxon>Brachyura</taxon>
        <taxon>Eubrachyura</taxon>
        <taxon>Portunoidea</taxon>
        <taxon>Portunidae</taxon>
        <taxon>Portuninae</taxon>
        <taxon>Portunus</taxon>
    </lineage>
</organism>
<sequence length="63" mass="6694">MQIIEDKGIAPTTLHVLATAIKHGSCRSFFNASEEASAKLVGNKLTTLHLCFSSPPPPSCLNV</sequence>
<dbReference type="Proteomes" id="UP000324222">
    <property type="component" value="Unassembled WGS sequence"/>
</dbReference>
<dbReference type="EMBL" id="VSRR010005644">
    <property type="protein sequence ID" value="MPC42997.1"/>
    <property type="molecule type" value="Genomic_DNA"/>
</dbReference>
<comment type="caution">
    <text evidence="1">The sequence shown here is derived from an EMBL/GenBank/DDBJ whole genome shotgun (WGS) entry which is preliminary data.</text>
</comment>
<accession>A0A5B7FBQ4</accession>
<keyword evidence="2" id="KW-1185">Reference proteome</keyword>
<dbReference type="AlphaFoldDB" id="A0A5B7FBQ4"/>